<dbReference type="InterPro" id="IPR001844">
    <property type="entry name" value="Cpn60/GroEL"/>
</dbReference>
<evidence type="ECO:0000313" key="11">
    <source>
        <dbReference type="EMBL" id="MFO7193731.1"/>
    </source>
</evidence>
<dbReference type="Proteomes" id="UP000249324">
    <property type="component" value="Unassembled WGS sequence"/>
</dbReference>
<evidence type="ECO:0000256" key="7">
    <source>
        <dbReference type="ARBA" id="ARBA00023235"/>
    </source>
</evidence>
<evidence type="ECO:0000256" key="4">
    <source>
        <dbReference type="ARBA" id="ARBA00022741"/>
    </source>
</evidence>
<keyword evidence="6" id="KW-0143">Chaperone</keyword>
<dbReference type="SUPFAM" id="SSF48592">
    <property type="entry name" value="GroEL equatorial domain-like"/>
    <property type="match status" value="1"/>
</dbReference>
<accession>A0ABD6FK51</accession>
<dbReference type="NCBIfam" id="NF000592">
    <property type="entry name" value="PRK00013.1"/>
    <property type="match status" value="1"/>
</dbReference>
<gene>
    <name evidence="11" type="primary">groEL</name>
    <name evidence="11" type="ORF">DIU77_015925</name>
</gene>
<dbReference type="GO" id="GO:0016853">
    <property type="term" value="F:isomerase activity"/>
    <property type="evidence" value="ECO:0007669"/>
    <property type="project" value="UniProtKB-KW"/>
</dbReference>
<evidence type="ECO:0000256" key="1">
    <source>
        <dbReference type="ARBA" id="ARBA00004191"/>
    </source>
</evidence>
<evidence type="ECO:0000256" key="9">
    <source>
        <dbReference type="RuleBase" id="RU000418"/>
    </source>
</evidence>
<keyword evidence="4" id="KW-0547">Nucleotide-binding</keyword>
<dbReference type="Gene3D" id="3.50.7.10">
    <property type="entry name" value="GroEL"/>
    <property type="match status" value="1"/>
</dbReference>
<dbReference type="Pfam" id="PF00118">
    <property type="entry name" value="Cpn60_TCP1"/>
    <property type="match status" value="1"/>
</dbReference>
<feature type="non-terminal residue" evidence="11">
    <location>
        <position position="1"/>
    </location>
</feature>
<dbReference type="Gene3D" id="1.10.560.10">
    <property type="entry name" value="GroEL-like equatorial domain"/>
    <property type="match status" value="1"/>
</dbReference>
<comment type="caution">
    <text evidence="11">The sequence shown here is derived from an EMBL/GenBank/DDBJ whole genome shotgun (WGS) entry which is preliminary data.</text>
</comment>
<evidence type="ECO:0000256" key="6">
    <source>
        <dbReference type="ARBA" id="ARBA00023186"/>
    </source>
</evidence>
<dbReference type="InterPro" id="IPR027409">
    <property type="entry name" value="GroEL-like_apical_dom_sf"/>
</dbReference>
<dbReference type="GO" id="GO:0009408">
    <property type="term" value="P:response to heat"/>
    <property type="evidence" value="ECO:0007669"/>
    <property type="project" value="UniProtKB-ARBA"/>
</dbReference>
<evidence type="ECO:0000313" key="12">
    <source>
        <dbReference type="Proteomes" id="UP000249324"/>
    </source>
</evidence>
<dbReference type="InterPro" id="IPR002423">
    <property type="entry name" value="Cpn60/GroEL/TCP-1"/>
</dbReference>
<dbReference type="PRINTS" id="PR00298">
    <property type="entry name" value="CHAPERONIN60"/>
</dbReference>
<protein>
    <recommendedName>
        <fullName evidence="10">60 kDa chaperonin</fullName>
    </recommendedName>
</protein>
<name>A0ABD6FK51_9PSEU</name>
<organism evidence="11 12">
    <name type="scientific">Thermocrispum agreste</name>
    <dbReference type="NCBI Taxonomy" id="37925"/>
    <lineage>
        <taxon>Bacteria</taxon>
        <taxon>Bacillati</taxon>
        <taxon>Actinomycetota</taxon>
        <taxon>Actinomycetes</taxon>
        <taxon>Pseudonocardiales</taxon>
        <taxon>Pseudonocardiaceae</taxon>
        <taxon>Thermocrispum</taxon>
    </lineage>
</organism>
<sequence>ALADLLPLLEKVVETKKPLLVIAEDVEGEALSTLVVNTLRKTLSAVAVKAPFFGDRRKAFMDDLAVVTGAQVVSAEIGRKLSEVGLDVLGKVRRAVITKDDTTLVDGAGTKEALQARIAQIRREIETTDSDWDREKLQERLAKLGGGVAVIKVGAATETELAERKHRIEDAVASTKAAVEEGILPGGGSALAHAAKELTDDLGLSGDAATGVAIVREALTAPLYWIASNAGYEGSVIVSKVTEQEWGRGFDATTGEMTDLVAAGVVDPVKVTRSAVANAASIARLVLTTESSVVDKPEESDDEDHGHQH</sequence>
<dbReference type="GO" id="GO:0009986">
    <property type="term" value="C:cell surface"/>
    <property type="evidence" value="ECO:0007669"/>
    <property type="project" value="UniProtKB-SubCell"/>
</dbReference>
<dbReference type="PANTHER" id="PTHR45633">
    <property type="entry name" value="60 KDA HEAT SHOCK PROTEIN, MITOCHONDRIAL"/>
    <property type="match status" value="1"/>
</dbReference>
<dbReference type="NCBIfam" id="NF009487">
    <property type="entry name" value="PRK12849.1"/>
    <property type="match status" value="1"/>
</dbReference>
<dbReference type="FunFam" id="3.50.7.10:FF:000001">
    <property type="entry name" value="60 kDa chaperonin"/>
    <property type="match status" value="1"/>
</dbReference>
<dbReference type="GO" id="GO:0042603">
    <property type="term" value="C:capsule"/>
    <property type="evidence" value="ECO:0007669"/>
    <property type="project" value="UniProtKB-SubCell"/>
</dbReference>
<dbReference type="InterPro" id="IPR027413">
    <property type="entry name" value="GROEL-like_equatorial_sf"/>
</dbReference>
<keyword evidence="7" id="KW-0413">Isomerase</keyword>
<comment type="subcellular location">
    <subcellularLocation>
        <location evidence="2">Cell surface</location>
    </subcellularLocation>
    <subcellularLocation>
        <location evidence="8">Secreted</location>
        <location evidence="8">Capsule</location>
    </subcellularLocation>
    <subcellularLocation>
        <location evidence="1">Secreted</location>
        <location evidence="1">Cell wall</location>
    </subcellularLocation>
</comment>
<dbReference type="InterPro" id="IPR018370">
    <property type="entry name" value="Chaperonin_Cpn60_CS"/>
</dbReference>
<comment type="function">
    <text evidence="10">Together with its co-chaperonin GroES, plays an essential role in assisting protein folding. The GroEL-GroES system forms a nano-cage that allows encapsulation of the non-native substrate proteins and provides a physical environment optimized to promote and accelerate protein folding.</text>
</comment>
<dbReference type="PROSITE" id="PS00296">
    <property type="entry name" value="CHAPERONINS_CPN60"/>
    <property type="match status" value="1"/>
</dbReference>
<evidence type="ECO:0000256" key="10">
    <source>
        <dbReference type="RuleBase" id="RU000419"/>
    </source>
</evidence>
<dbReference type="EMBL" id="QGUI02000263">
    <property type="protein sequence ID" value="MFO7193731.1"/>
    <property type="molecule type" value="Genomic_DNA"/>
</dbReference>
<dbReference type="AlphaFoldDB" id="A0ABD6FK51"/>
<evidence type="ECO:0000256" key="8">
    <source>
        <dbReference type="ARBA" id="ARBA00025702"/>
    </source>
</evidence>
<evidence type="ECO:0000256" key="5">
    <source>
        <dbReference type="ARBA" id="ARBA00022840"/>
    </source>
</evidence>
<dbReference type="SUPFAM" id="SSF52029">
    <property type="entry name" value="GroEL apical domain-like"/>
    <property type="match status" value="1"/>
</dbReference>
<evidence type="ECO:0000256" key="2">
    <source>
        <dbReference type="ARBA" id="ARBA00004241"/>
    </source>
</evidence>
<keyword evidence="5" id="KW-0067">ATP-binding</keyword>
<evidence type="ECO:0000256" key="3">
    <source>
        <dbReference type="ARBA" id="ARBA00006607"/>
    </source>
</evidence>
<comment type="similarity">
    <text evidence="3 9">Belongs to the chaperonin (HSP60) family.</text>
</comment>
<reference evidence="11 12" key="1">
    <citation type="journal article" date="2021" name="BMC Genomics">
        <title>Genome-resolved metagenome and metatranscriptome analyses of thermophilic composting reveal key bacterial players and their metabolic interactions.</title>
        <authorList>
            <person name="Braga L.P.P."/>
            <person name="Pereira R.V."/>
            <person name="Martins L.F."/>
            <person name="Moura L.M.S."/>
            <person name="Sanchez F.B."/>
            <person name="Patane J.S.L."/>
            <person name="da Silva A.M."/>
            <person name="Setubal J.C."/>
        </authorList>
    </citation>
    <scope>NUCLEOTIDE SEQUENCE [LARGE SCALE GENOMIC DNA]</scope>
    <source>
        <strain evidence="11">ZC4RG45</strain>
    </source>
</reference>
<dbReference type="GO" id="GO:0005524">
    <property type="term" value="F:ATP binding"/>
    <property type="evidence" value="ECO:0007669"/>
    <property type="project" value="UniProtKB-KW"/>
</dbReference>
<comment type="subunit">
    <text evidence="10">Forms a cylinder of 14 subunits composed of two heptameric rings stacked back-to-back. Interacts with the co-chaperonin GroES.</text>
</comment>
<proteinExistence type="inferred from homology"/>